<dbReference type="SUPFAM" id="SSF102588">
    <property type="entry name" value="LmbE-like"/>
    <property type="match status" value="1"/>
</dbReference>
<reference evidence="1 2" key="1">
    <citation type="submission" date="2018-12" db="EMBL/GenBank/DDBJ databases">
        <title>Complete genome of Litorilituus sediminis.</title>
        <authorList>
            <person name="Liu A."/>
            <person name="Rong J."/>
        </authorList>
    </citation>
    <scope>NUCLEOTIDE SEQUENCE [LARGE SCALE GENOMIC DNA]</scope>
    <source>
        <strain evidence="1 2">JCM 17549</strain>
    </source>
</reference>
<dbReference type="InterPro" id="IPR003737">
    <property type="entry name" value="GlcNAc_PI_deacetylase-related"/>
</dbReference>
<dbReference type="RefSeq" id="WP_130600175.1">
    <property type="nucleotide sequence ID" value="NZ_CP034759.1"/>
</dbReference>
<accession>A0A4P6P1M4</accession>
<dbReference type="AlphaFoldDB" id="A0A4P6P1M4"/>
<keyword evidence="2" id="KW-1185">Reference proteome</keyword>
<dbReference type="InterPro" id="IPR024078">
    <property type="entry name" value="LmbE-like_dom_sf"/>
</dbReference>
<dbReference type="GO" id="GO:0016811">
    <property type="term" value="F:hydrolase activity, acting on carbon-nitrogen (but not peptide) bonds, in linear amides"/>
    <property type="evidence" value="ECO:0007669"/>
    <property type="project" value="TreeGrafter"/>
</dbReference>
<gene>
    <name evidence="1" type="ORF">EMK97_05545</name>
</gene>
<dbReference type="KEGG" id="lsd:EMK97_05545"/>
<evidence type="ECO:0000313" key="1">
    <source>
        <dbReference type="EMBL" id="QBG35216.1"/>
    </source>
</evidence>
<dbReference type="OrthoDB" id="9790023at2"/>
<evidence type="ECO:0000313" key="2">
    <source>
        <dbReference type="Proteomes" id="UP000290244"/>
    </source>
</evidence>
<organism evidence="1 2">
    <name type="scientific">Litorilituus sediminis</name>
    <dbReference type="NCBI Taxonomy" id="718192"/>
    <lineage>
        <taxon>Bacteria</taxon>
        <taxon>Pseudomonadati</taxon>
        <taxon>Pseudomonadota</taxon>
        <taxon>Gammaproteobacteria</taxon>
        <taxon>Alteromonadales</taxon>
        <taxon>Colwelliaceae</taxon>
        <taxon>Litorilituus</taxon>
    </lineage>
</organism>
<sequence length="227" mass="25272">MNNKQQRVLVVAAHADDEVLGCGATIAKHIANQDKVKVIFMTDGVGARDNSSVQESQARTLALTNAMTALGVTDYQCFDFPDNQMDTVSLLSIVKEIEQVIAEFQPSIVYSHFGHDLNIDHRITHQAVMTACRPIKGHSVKKILSFEVLSSTEWQSASAPSFKPQYIVNISQFWPQKLQALQSYQQELRAFPHSRSLECIEALATLRGASHGFEKAEAFQVERILAQ</sequence>
<dbReference type="EMBL" id="CP034759">
    <property type="protein sequence ID" value="QBG35216.1"/>
    <property type="molecule type" value="Genomic_DNA"/>
</dbReference>
<proteinExistence type="predicted"/>
<dbReference type="Pfam" id="PF02585">
    <property type="entry name" value="PIG-L"/>
    <property type="match status" value="1"/>
</dbReference>
<dbReference type="Proteomes" id="UP000290244">
    <property type="component" value="Chromosome"/>
</dbReference>
<dbReference type="PANTHER" id="PTHR12993:SF11">
    <property type="entry name" value="N-ACETYLGLUCOSAMINYL-PHOSPHATIDYLINOSITOL DE-N-ACETYLASE"/>
    <property type="match status" value="1"/>
</dbReference>
<dbReference type="PANTHER" id="PTHR12993">
    <property type="entry name" value="N-ACETYLGLUCOSAMINYL-PHOSPHATIDYLINOSITOL DE-N-ACETYLASE-RELATED"/>
    <property type="match status" value="1"/>
</dbReference>
<name>A0A4P6P1M4_9GAMM</name>
<dbReference type="Gene3D" id="3.40.50.10320">
    <property type="entry name" value="LmbE-like"/>
    <property type="match status" value="1"/>
</dbReference>
<protein>
    <submittedName>
        <fullName evidence="1">PIG-L family deacetylase</fullName>
    </submittedName>
</protein>